<dbReference type="InterPro" id="IPR011761">
    <property type="entry name" value="ATP-grasp"/>
</dbReference>
<proteinExistence type="predicted"/>
<evidence type="ECO:0000259" key="2">
    <source>
        <dbReference type="PROSITE" id="PS50975"/>
    </source>
</evidence>
<dbReference type="GO" id="GO:0005524">
    <property type="term" value="F:ATP binding"/>
    <property type="evidence" value="ECO:0007669"/>
    <property type="project" value="UniProtKB-UniRule"/>
</dbReference>
<dbReference type="Pfam" id="PF08443">
    <property type="entry name" value="RimK"/>
    <property type="match status" value="1"/>
</dbReference>
<keyword evidence="1" id="KW-0547">Nucleotide-binding</keyword>
<dbReference type="PANTHER" id="PTHR21621">
    <property type="entry name" value="RIBOSOMAL PROTEIN S6 MODIFICATION PROTEIN"/>
    <property type="match status" value="1"/>
</dbReference>
<dbReference type="Proteomes" id="UP000228960">
    <property type="component" value="Unassembled WGS sequence"/>
</dbReference>
<name>A0A2M8GJL3_9BACT</name>
<dbReference type="GO" id="GO:0005737">
    <property type="term" value="C:cytoplasm"/>
    <property type="evidence" value="ECO:0007669"/>
    <property type="project" value="TreeGrafter"/>
</dbReference>
<dbReference type="EMBL" id="PFQM01000059">
    <property type="protein sequence ID" value="PJC80330.1"/>
    <property type="molecule type" value="Genomic_DNA"/>
</dbReference>
<evidence type="ECO:0000256" key="1">
    <source>
        <dbReference type="PROSITE-ProRule" id="PRU00409"/>
    </source>
</evidence>
<dbReference type="PROSITE" id="PS50975">
    <property type="entry name" value="ATP_GRASP"/>
    <property type="match status" value="1"/>
</dbReference>
<sequence>MLIVYAEGLAISSYDKTNKSETPFDILKKNNGYNEVYGYFLETCEKMNLKAAFTTSADIIGPGFCRSFWIYKNSKWVKVNSSCYSKLIFDKFSPKRKGTKARRELLFSNKEIKPFNNPDLYNLFFDKQKTFDNLSDYAIPTVTVGENTLENMNVACQKLVDLMQIHLGINDFSSDVIMKDKFGSGGNGIYKFRINDRARMVSVAKKHPKSTYIIQPFVKFDTGFLFKDNLESADIRLIFLGGKIVQSYIRVAKTGDFRCNEHQGGLLTYLNLNEIPIDVVNKANEVAEILNKKCSLFTLDFIVSNSGNVYLLEGNTGPGLDWNTSLPQNEIEAKKLINLIVGELLNRVSAI</sequence>
<feature type="domain" description="ATP-grasp" evidence="2">
    <location>
        <begin position="129"/>
        <end position="345"/>
    </location>
</feature>
<gene>
    <name evidence="3" type="ORF">CO009_02250</name>
</gene>
<reference evidence="4" key="1">
    <citation type="submission" date="2017-09" db="EMBL/GenBank/DDBJ databases">
        <title>Depth-based differentiation of microbial function through sediment-hosted aquifers and enrichment of novel symbionts in the deep terrestrial subsurface.</title>
        <authorList>
            <person name="Probst A.J."/>
            <person name="Ladd B."/>
            <person name="Jarett J.K."/>
            <person name="Geller-Mcgrath D.E."/>
            <person name="Sieber C.M.K."/>
            <person name="Emerson J.B."/>
            <person name="Anantharaman K."/>
            <person name="Thomas B.C."/>
            <person name="Malmstrom R."/>
            <person name="Stieglmeier M."/>
            <person name="Klingl A."/>
            <person name="Woyke T."/>
            <person name="Ryan C.M."/>
            <person name="Banfield J.F."/>
        </authorList>
    </citation>
    <scope>NUCLEOTIDE SEQUENCE [LARGE SCALE GENOMIC DNA]</scope>
</reference>
<dbReference type="InterPro" id="IPR013651">
    <property type="entry name" value="ATP-grasp_RimK-type"/>
</dbReference>
<keyword evidence="1" id="KW-0067">ATP-binding</keyword>
<dbReference type="PANTHER" id="PTHR21621:SF2">
    <property type="entry name" value="COENZYME GAMMA-F420-2:ALPHA-L-GLUTAMATE LIGASE"/>
    <property type="match status" value="1"/>
</dbReference>
<comment type="caution">
    <text evidence="3">The sequence shown here is derived from an EMBL/GenBank/DDBJ whole genome shotgun (WGS) entry which is preliminary data.</text>
</comment>
<protein>
    <recommendedName>
        <fullName evidence="2">ATP-grasp domain-containing protein</fullName>
    </recommendedName>
</protein>
<accession>A0A2M8GJL3</accession>
<dbReference type="Gene3D" id="3.30.470.20">
    <property type="entry name" value="ATP-grasp fold, B domain"/>
    <property type="match status" value="1"/>
</dbReference>
<dbReference type="AlphaFoldDB" id="A0A2M8GJL3"/>
<evidence type="ECO:0000313" key="4">
    <source>
        <dbReference type="Proteomes" id="UP000228960"/>
    </source>
</evidence>
<dbReference type="GO" id="GO:0043774">
    <property type="term" value="F:coenzyme F420-2 alpha-glutamyl ligase activity"/>
    <property type="evidence" value="ECO:0007669"/>
    <property type="project" value="TreeGrafter"/>
</dbReference>
<organism evidence="3 4">
    <name type="scientific">Candidatus Shapirobacteria bacterium CG_4_8_14_3_um_filter_35_11</name>
    <dbReference type="NCBI Taxonomy" id="1974874"/>
    <lineage>
        <taxon>Bacteria</taxon>
        <taxon>Candidatus Shapironibacteriota</taxon>
    </lineage>
</organism>
<dbReference type="GO" id="GO:0046872">
    <property type="term" value="F:metal ion binding"/>
    <property type="evidence" value="ECO:0007669"/>
    <property type="project" value="InterPro"/>
</dbReference>
<evidence type="ECO:0000313" key="3">
    <source>
        <dbReference type="EMBL" id="PJC80330.1"/>
    </source>
</evidence>
<dbReference type="SUPFAM" id="SSF56059">
    <property type="entry name" value="Glutathione synthetase ATP-binding domain-like"/>
    <property type="match status" value="1"/>
</dbReference>